<evidence type="ECO:0000256" key="2">
    <source>
        <dbReference type="ARBA" id="ARBA00023186"/>
    </source>
</evidence>
<comment type="caution">
    <text evidence="5">The sequence shown here is derived from an EMBL/GenBank/DDBJ whole genome shotgun (WGS) entry which is preliminary data.</text>
</comment>
<dbReference type="InterPro" id="IPR036386">
    <property type="entry name" value="HscB_C_sf"/>
</dbReference>
<dbReference type="HAMAP" id="MF_00682">
    <property type="entry name" value="HscB"/>
    <property type="match status" value="1"/>
</dbReference>
<evidence type="ECO:0000256" key="1">
    <source>
        <dbReference type="ARBA" id="ARBA00010476"/>
    </source>
</evidence>
<gene>
    <name evidence="3 5" type="primary">hscB</name>
    <name evidence="5" type="ORF">SM757_27360</name>
</gene>
<organism evidence="5 6">
    <name type="scientific">Azohydromonas lata</name>
    <dbReference type="NCBI Taxonomy" id="45677"/>
    <lineage>
        <taxon>Bacteria</taxon>
        <taxon>Pseudomonadati</taxon>
        <taxon>Pseudomonadota</taxon>
        <taxon>Betaproteobacteria</taxon>
        <taxon>Burkholderiales</taxon>
        <taxon>Sphaerotilaceae</taxon>
        <taxon>Azohydromonas</taxon>
    </lineage>
</organism>
<dbReference type="InterPro" id="IPR004640">
    <property type="entry name" value="HscB"/>
</dbReference>
<dbReference type="EMBL" id="JAXOJX010000065">
    <property type="protein sequence ID" value="MDZ5460303.1"/>
    <property type="molecule type" value="Genomic_DNA"/>
</dbReference>
<evidence type="ECO:0000313" key="5">
    <source>
        <dbReference type="EMBL" id="MDZ5460303.1"/>
    </source>
</evidence>
<feature type="domain" description="Co-chaperone HscB C-terminal oligomerisation" evidence="4">
    <location>
        <begin position="93"/>
        <end position="164"/>
    </location>
</feature>
<dbReference type="InterPro" id="IPR036869">
    <property type="entry name" value="J_dom_sf"/>
</dbReference>
<dbReference type="Pfam" id="PF07743">
    <property type="entry name" value="HSCB_C"/>
    <property type="match status" value="1"/>
</dbReference>
<evidence type="ECO:0000259" key="4">
    <source>
        <dbReference type="Pfam" id="PF07743"/>
    </source>
</evidence>
<reference evidence="5 6" key="1">
    <citation type="submission" date="2023-11" db="EMBL/GenBank/DDBJ databases">
        <title>Draft genome of Azohydromonas lata strain H1 (DSM1123), a polyhydroxyalkanoate producer.</title>
        <authorList>
            <person name="Traversa D."/>
            <person name="D'Addabbo P."/>
            <person name="Pazzani C."/>
            <person name="Manzari C."/>
            <person name="Chiara M."/>
            <person name="Scrascia M."/>
        </authorList>
    </citation>
    <scope>NUCLEOTIDE SEQUENCE [LARGE SCALE GENOMIC DNA]</scope>
    <source>
        <strain evidence="5 6">H1</strain>
    </source>
</reference>
<proteinExistence type="inferred from homology"/>
<keyword evidence="6" id="KW-1185">Reference proteome</keyword>
<dbReference type="PANTHER" id="PTHR14021:SF15">
    <property type="entry name" value="IRON-SULFUR CLUSTER CO-CHAPERONE PROTEIN HSCB"/>
    <property type="match status" value="1"/>
</dbReference>
<dbReference type="Gene3D" id="1.10.287.110">
    <property type="entry name" value="DnaJ domain"/>
    <property type="match status" value="1"/>
</dbReference>
<comment type="similarity">
    <text evidence="1 3">Belongs to the HscB family.</text>
</comment>
<dbReference type="NCBIfam" id="TIGR00714">
    <property type="entry name" value="hscB"/>
    <property type="match status" value="1"/>
</dbReference>
<evidence type="ECO:0000256" key="3">
    <source>
        <dbReference type="HAMAP-Rule" id="MF_00682"/>
    </source>
</evidence>
<dbReference type="PANTHER" id="PTHR14021">
    <property type="entry name" value="IRON-SULFUR CLUSTER CO-CHAPERONE PROTEIN HSCB"/>
    <property type="match status" value="1"/>
</dbReference>
<dbReference type="Proteomes" id="UP001293718">
    <property type="component" value="Unassembled WGS sequence"/>
</dbReference>
<sequence length="173" mass="19428">MNLATDDFTLFGLPQRFALDRAAVDERWRALQATMHPDNVASASAAEQQAATQWAVRINEARERLKSPVQRAALLCELRGVSMDARASRNAVPMAFLVRQMSWRETLDEARGAEAVERLDAEVAAHERETLENLRVLLDERNDTAAAAQLTWVLTYIARLRDAINERLDALDA</sequence>
<dbReference type="SUPFAM" id="SSF47144">
    <property type="entry name" value="HSC20 (HSCB), C-terminal oligomerisation domain"/>
    <property type="match status" value="1"/>
</dbReference>
<comment type="subunit">
    <text evidence="3">Interacts with HscA and stimulates its ATPase activity.</text>
</comment>
<keyword evidence="2 3" id="KW-0143">Chaperone</keyword>
<comment type="function">
    <text evidence="3">Co-chaperone involved in the maturation of iron-sulfur cluster-containing proteins. Seems to help targeting proteins to be folded toward HscA.</text>
</comment>
<dbReference type="RefSeq" id="WP_322467804.1">
    <property type="nucleotide sequence ID" value="NZ_JAXOJX010000065.1"/>
</dbReference>
<name>A0ABU5IN24_9BURK</name>
<dbReference type="SUPFAM" id="SSF46565">
    <property type="entry name" value="Chaperone J-domain"/>
    <property type="match status" value="1"/>
</dbReference>
<protein>
    <recommendedName>
        <fullName evidence="3">Co-chaperone protein HscB homolog</fullName>
    </recommendedName>
</protein>
<dbReference type="InterPro" id="IPR009073">
    <property type="entry name" value="HscB_oligo_C"/>
</dbReference>
<evidence type="ECO:0000313" key="6">
    <source>
        <dbReference type="Proteomes" id="UP001293718"/>
    </source>
</evidence>
<dbReference type="Gene3D" id="1.20.1280.20">
    <property type="entry name" value="HscB, C-terminal domain"/>
    <property type="match status" value="1"/>
</dbReference>
<accession>A0ABU5IN24</accession>